<dbReference type="InterPro" id="IPR039272">
    <property type="entry name" value="CLEC16A/TT9"/>
</dbReference>
<reference evidence="5" key="1">
    <citation type="submission" date="2014-07" db="EMBL/GenBank/DDBJ databases">
        <authorList>
            <person name="Martin A.A"/>
            <person name="De Silva N."/>
        </authorList>
    </citation>
    <scope>NUCLEOTIDE SEQUENCE</scope>
</reference>
<dbReference type="STRING" id="75913.A0A0K0F7S6"/>
<sequence>MFRRHHGDANLRVPQNIYTVDYLRYLGDVLSNHENICKTNKKMIIDALNKLTQVLIWGDQNNSAIIDLFLERQMLQQIVNILRENYGTKVDVQILQTSNMLFTNFKNETSLYYLLSNNYVNEIITHKFDLHDEDIVSNYISFLKTLSFKLNSHTVHFFFNSLEDEFVLYTEACKLCFHEDNMVQTYARNITLFIYSIRDELMLNFIVRHSQEYFNILIDTMAEKAIDMDIFIRSAENVKGNRSTLENMMFVYNEYCSYINDIFKRENEEISNMLIQTMFNRLISPLFLVSLGGLRESPTTILLCKVSSFYFLTQLIRLISDVNFTHTLLSALFFGDQNEIGTQWTKNMEGVRSLSSRKKASTSQERVFFFAHLKSLEITNDDHSVFYGLFLLFAIYQKKCVQSDILEAARLPCENNSECDGQLFECLTKIISNCVFYSSPLRSVTLELALLILRHFVMFMESDHYMSTSIITVANDSSEKIINELQDLVFTEDSFLDFFESEYYIFERQQLKINEISEDPSLLLNPPTTIGSLIPLAKRLPSTAEEKLRRSLYNWFQLRKFLHDLKSETETELPIIKYIQPVVEVGDKIQTDHVEIVNCTLITADKVVKNLFLVTDRFQLIFVEPQPKLGIVRYAGFLKDVKAFGISNDSKSLQIIIEDNRKNLVSRPTKCTINSSNKEGVILPSNLLFNGKVRFDDHIRCMTTKQRLDKGRSTARKFLIGHIAEIFKIQRPSKSVQNSPYISHVSRSRNPINMYKFPGGVVVKDINNQREPINGTTVNKTSKLPQMNIPGVEDI</sequence>
<dbReference type="Proteomes" id="UP000035680">
    <property type="component" value="Unassembled WGS sequence"/>
</dbReference>
<dbReference type="PANTHER" id="PTHR21481">
    <property type="entry name" value="PROTEIN CLEC16A"/>
    <property type="match status" value="1"/>
</dbReference>
<dbReference type="GO" id="GO:0006914">
    <property type="term" value="P:autophagy"/>
    <property type="evidence" value="ECO:0007669"/>
    <property type="project" value="UniProtKB-KW"/>
</dbReference>
<proteinExistence type="inferred from homology"/>
<evidence type="ECO:0000259" key="3">
    <source>
        <dbReference type="Pfam" id="PF09758"/>
    </source>
</evidence>
<keyword evidence="2" id="KW-0072">Autophagy</keyword>
<dbReference type="GO" id="GO:0005770">
    <property type="term" value="C:late endosome"/>
    <property type="evidence" value="ECO:0007669"/>
    <property type="project" value="TreeGrafter"/>
</dbReference>
<feature type="domain" description="CLEC16A/TT9 C-terminal" evidence="4">
    <location>
        <begin position="359"/>
        <end position="755"/>
    </location>
</feature>
<protein>
    <submittedName>
        <fullName evidence="6">FPL domain-containing protein</fullName>
    </submittedName>
</protein>
<dbReference type="GO" id="GO:1901096">
    <property type="term" value="P:regulation of autophagosome maturation"/>
    <property type="evidence" value="ECO:0007669"/>
    <property type="project" value="TreeGrafter"/>
</dbReference>
<dbReference type="PANTHER" id="PTHR21481:SF0">
    <property type="entry name" value="PROTEIN CLEC16A"/>
    <property type="match status" value="1"/>
</dbReference>
<dbReference type="AlphaFoldDB" id="A0A0K0F7S6"/>
<evidence type="ECO:0000313" key="5">
    <source>
        <dbReference type="Proteomes" id="UP000035680"/>
    </source>
</evidence>
<accession>A0A0K0F7S6</accession>
<dbReference type="GO" id="GO:0007034">
    <property type="term" value="P:vacuolar transport"/>
    <property type="evidence" value="ECO:0007669"/>
    <property type="project" value="TreeGrafter"/>
</dbReference>
<evidence type="ECO:0000256" key="1">
    <source>
        <dbReference type="ARBA" id="ARBA00006441"/>
    </source>
</evidence>
<dbReference type="WBParaSite" id="SVE_0487300.1">
    <property type="protein sequence ID" value="SVE_0487300.1"/>
    <property type="gene ID" value="SVE_0487300"/>
</dbReference>
<dbReference type="GO" id="GO:0005794">
    <property type="term" value="C:Golgi apparatus"/>
    <property type="evidence" value="ECO:0007669"/>
    <property type="project" value="TreeGrafter"/>
</dbReference>
<dbReference type="InterPro" id="IPR045820">
    <property type="entry name" value="CLEC16A/TT9_C"/>
</dbReference>
<dbReference type="Pfam" id="PF09758">
    <property type="entry name" value="FPL"/>
    <property type="match status" value="1"/>
</dbReference>
<keyword evidence="5" id="KW-1185">Reference proteome</keyword>
<feature type="domain" description="FPL" evidence="3">
    <location>
        <begin position="48"/>
        <end position="195"/>
    </location>
</feature>
<evidence type="ECO:0000259" key="4">
    <source>
        <dbReference type="Pfam" id="PF19439"/>
    </source>
</evidence>
<name>A0A0K0F7S6_STRVS</name>
<organism evidence="5 6">
    <name type="scientific">Strongyloides venezuelensis</name>
    <name type="common">Threadworm</name>
    <dbReference type="NCBI Taxonomy" id="75913"/>
    <lineage>
        <taxon>Eukaryota</taxon>
        <taxon>Metazoa</taxon>
        <taxon>Ecdysozoa</taxon>
        <taxon>Nematoda</taxon>
        <taxon>Chromadorea</taxon>
        <taxon>Rhabditida</taxon>
        <taxon>Tylenchina</taxon>
        <taxon>Panagrolaimomorpha</taxon>
        <taxon>Strongyloidoidea</taxon>
        <taxon>Strongyloididae</taxon>
        <taxon>Strongyloides</taxon>
    </lineage>
</organism>
<dbReference type="Pfam" id="PF19439">
    <property type="entry name" value="CLEC16A_C"/>
    <property type="match status" value="1"/>
</dbReference>
<evidence type="ECO:0000313" key="6">
    <source>
        <dbReference type="WBParaSite" id="SVE_0487300.1"/>
    </source>
</evidence>
<dbReference type="InterPro" id="IPR019155">
    <property type="entry name" value="CLEC16A/TT9_N"/>
</dbReference>
<reference evidence="6" key="2">
    <citation type="submission" date="2015-08" db="UniProtKB">
        <authorList>
            <consortium name="WormBaseParasite"/>
        </authorList>
    </citation>
    <scope>IDENTIFICATION</scope>
</reference>
<dbReference type="GO" id="GO:0016197">
    <property type="term" value="P:endosomal transport"/>
    <property type="evidence" value="ECO:0007669"/>
    <property type="project" value="TreeGrafter"/>
</dbReference>
<evidence type="ECO:0000256" key="2">
    <source>
        <dbReference type="ARBA" id="ARBA00023006"/>
    </source>
</evidence>
<comment type="similarity">
    <text evidence="1">Belongs to the CLEC16A/gop-1 family.</text>
</comment>